<evidence type="ECO:0000256" key="1">
    <source>
        <dbReference type="SAM" id="Phobius"/>
    </source>
</evidence>
<feature type="transmembrane region" description="Helical" evidence="1">
    <location>
        <begin position="211"/>
        <end position="230"/>
    </location>
</feature>
<gene>
    <name evidence="3" type="ORF">FHS03_005529</name>
</gene>
<dbReference type="EMBL" id="JACHXD010000032">
    <property type="protein sequence ID" value="MBB3122428.1"/>
    <property type="molecule type" value="Genomic_DNA"/>
</dbReference>
<keyword evidence="4" id="KW-1185">Reference proteome</keyword>
<dbReference type="CDD" id="cd03396">
    <property type="entry name" value="PAP2_like_6"/>
    <property type="match status" value="1"/>
</dbReference>
<dbReference type="AlphaFoldDB" id="A0A7W5BFZ7"/>
<keyword evidence="1" id="KW-0812">Transmembrane</keyword>
<dbReference type="Gene3D" id="1.20.144.10">
    <property type="entry name" value="Phosphatidic acid phosphatase type 2/haloperoxidase"/>
    <property type="match status" value="1"/>
</dbReference>
<organism evidence="3 4">
    <name type="scientific">Pseudoduganella violacea</name>
    <dbReference type="NCBI Taxonomy" id="1715466"/>
    <lineage>
        <taxon>Bacteria</taxon>
        <taxon>Pseudomonadati</taxon>
        <taxon>Pseudomonadota</taxon>
        <taxon>Betaproteobacteria</taxon>
        <taxon>Burkholderiales</taxon>
        <taxon>Oxalobacteraceae</taxon>
        <taxon>Telluria group</taxon>
        <taxon>Pseudoduganella</taxon>
    </lineage>
</organism>
<feature type="transmembrane region" description="Helical" evidence="1">
    <location>
        <begin position="103"/>
        <end position="122"/>
    </location>
</feature>
<feature type="transmembrane region" description="Helical" evidence="1">
    <location>
        <begin position="69"/>
        <end position="91"/>
    </location>
</feature>
<dbReference type="Proteomes" id="UP000541535">
    <property type="component" value="Unassembled WGS sequence"/>
</dbReference>
<dbReference type="InterPro" id="IPR036938">
    <property type="entry name" value="PAP2/HPO_sf"/>
</dbReference>
<comment type="caution">
    <text evidence="3">The sequence shown here is derived from an EMBL/GenBank/DDBJ whole genome shotgun (WGS) entry which is preliminary data.</text>
</comment>
<reference evidence="3 4" key="1">
    <citation type="submission" date="2020-08" db="EMBL/GenBank/DDBJ databases">
        <title>Genomic Encyclopedia of Type Strains, Phase III (KMG-III): the genomes of soil and plant-associated and newly described type strains.</title>
        <authorList>
            <person name="Whitman W."/>
        </authorList>
    </citation>
    <scope>NUCLEOTIDE SEQUENCE [LARGE SCALE GENOMIC DNA]</scope>
    <source>
        <strain evidence="3 4">CECT 8897</strain>
    </source>
</reference>
<keyword evidence="1" id="KW-1133">Transmembrane helix</keyword>
<feature type="transmembrane region" description="Helical" evidence="1">
    <location>
        <begin position="186"/>
        <end position="205"/>
    </location>
</feature>
<proteinExistence type="predicted"/>
<sequence length="258" mass="28579">MHAVAALEPSIHPHHGRLAAAVLLNTALLILWLGNYTDIDLRLADAAYDAASRSFPMQHAWIAEKFNHMILKAALSILGGAFVALCIWDWFRPSRRWDGSRRIALRVVAISAVLVPTAMSVLKHFSQSHCPWDLQRYGGTEPYIRLLEVFPAGLSAGHCMPAGHASSALWLVALSAFWWPRRPRMAAAVAGAMLLFGGMVGWMQQLRGAHFLSHTLWSAWIACAIVYFTYKFVKGLANPMPFSYSSVPAATQMQIAKR</sequence>
<evidence type="ECO:0000313" key="3">
    <source>
        <dbReference type="EMBL" id="MBB3122428.1"/>
    </source>
</evidence>
<feature type="transmembrane region" description="Helical" evidence="1">
    <location>
        <begin position="162"/>
        <end position="179"/>
    </location>
</feature>
<dbReference type="SUPFAM" id="SSF48317">
    <property type="entry name" value="Acid phosphatase/Vanadium-dependent haloperoxidase"/>
    <property type="match status" value="1"/>
</dbReference>
<feature type="transmembrane region" description="Helical" evidence="1">
    <location>
        <begin position="18"/>
        <end position="34"/>
    </location>
</feature>
<dbReference type="RefSeq" id="WP_183444085.1">
    <property type="nucleotide sequence ID" value="NZ_JACHXD010000032.1"/>
</dbReference>
<dbReference type="Pfam" id="PF01569">
    <property type="entry name" value="PAP2"/>
    <property type="match status" value="1"/>
</dbReference>
<dbReference type="InterPro" id="IPR000326">
    <property type="entry name" value="PAP2/HPO"/>
</dbReference>
<evidence type="ECO:0000313" key="4">
    <source>
        <dbReference type="Proteomes" id="UP000541535"/>
    </source>
</evidence>
<protein>
    <submittedName>
        <fullName evidence="3">Membrane-associated PAP2 superfamily phosphatase</fullName>
    </submittedName>
</protein>
<keyword evidence="1" id="KW-0472">Membrane</keyword>
<accession>A0A7W5BFZ7</accession>
<name>A0A7W5BFZ7_9BURK</name>
<feature type="domain" description="Phosphatidic acid phosphatase type 2/haloperoxidase" evidence="2">
    <location>
        <begin position="108"/>
        <end position="234"/>
    </location>
</feature>
<evidence type="ECO:0000259" key="2">
    <source>
        <dbReference type="Pfam" id="PF01569"/>
    </source>
</evidence>